<protein>
    <submittedName>
        <fullName evidence="1">Uncharacterized protein</fullName>
    </submittedName>
</protein>
<accession>A0A371D3X0</accession>
<gene>
    <name evidence="1" type="ORF">OH76DRAFT_1484840</name>
</gene>
<dbReference type="Proteomes" id="UP000256964">
    <property type="component" value="Unassembled WGS sequence"/>
</dbReference>
<keyword evidence="2" id="KW-1185">Reference proteome</keyword>
<dbReference type="AlphaFoldDB" id="A0A371D3X0"/>
<organism evidence="1 2">
    <name type="scientific">Lentinus brumalis</name>
    <dbReference type="NCBI Taxonomy" id="2498619"/>
    <lineage>
        <taxon>Eukaryota</taxon>
        <taxon>Fungi</taxon>
        <taxon>Dikarya</taxon>
        <taxon>Basidiomycota</taxon>
        <taxon>Agaricomycotina</taxon>
        <taxon>Agaricomycetes</taxon>
        <taxon>Polyporales</taxon>
        <taxon>Polyporaceae</taxon>
        <taxon>Lentinus</taxon>
    </lineage>
</organism>
<evidence type="ECO:0000313" key="2">
    <source>
        <dbReference type="Proteomes" id="UP000256964"/>
    </source>
</evidence>
<name>A0A371D3X0_9APHY</name>
<dbReference type="EMBL" id="KZ857420">
    <property type="protein sequence ID" value="RDX47230.1"/>
    <property type="molecule type" value="Genomic_DNA"/>
</dbReference>
<evidence type="ECO:0000313" key="1">
    <source>
        <dbReference type="EMBL" id="RDX47230.1"/>
    </source>
</evidence>
<dbReference type="STRING" id="139420.A0A371D3X0"/>
<proteinExistence type="predicted"/>
<sequence length="169" mass="18993">MAVGFLPTFFPQATMTTSNIHTTSFNWVKKRLAMYEAAEDKARSKCVKLFHVLSPQLASINQRYLLQIEALLNNIIAQAKVNFKAMKPYRAYKKRLSTTLPKEKVPEAWSLEEYMSTREGEITEGERGAAEDEIEVPAVALTLKPRPCVVAGKQPAQSPSKSVSIRHLQ</sequence>
<reference evidence="1 2" key="1">
    <citation type="journal article" date="2018" name="Biotechnol. Biofuels">
        <title>Integrative visual omics of the white-rot fungus Polyporus brumalis exposes the biotechnological potential of its oxidative enzymes for delignifying raw plant biomass.</title>
        <authorList>
            <person name="Miyauchi S."/>
            <person name="Rancon A."/>
            <person name="Drula E."/>
            <person name="Hage H."/>
            <person name="Chaduli D."/>
            <person name="Favel A."/>
            <person name="Grisel S."/>
            <person name="Henrissat B."/>
            <person name="Herpoel-Gimbert I."/>
            <person name="Ruiz-Duenas F.J."/>
            <person name="Chevret D."/>
            <person name="Hainaut M."/>
            <person name="Lin J."/>
            <person name="Wang M."/>
            <person name="Pangilinan J."/>
            <person name="Lipzen A."/>
            <person name="Lesage-Meessen L."/>
            <person name="Navarro D."/>
            <person name="Riley R."/>
            <person name="Grigoriev I.V."/>
            <person name="Zhou S."/>
            <person name="Raouche S."/>
            <person name="Rosso M.N."/>
        </authorList>
    </citation>
    <scope>NUCLEOTIDE SEQUENCE [LARGE SCALE GENOMIC DNA]</scope>
    <source>
        <strain evidence="1 2">BRFM 1820</strain>
    </source>
</reference>